<dbReference type="PROSITE" id="PS50181">
    <property type="entry name" value="FBOX"/>
    <property type="match status" value="1"/>
</dbReference>
<dbReference type="InterPro" id="IPR001810">
    <property type="entry name" value="F-box_dom"/>
</dbReference>
<dbReference type="InterPro" id="IPR005174">
    <property type="entry name" value="KIB1-4_b-propeller"/>
</dbReference>
<evidence type="ECO:0000313" key="2">
    <source>
        <dbReference type="EMBL" id="KAJ3703222.1"/>
    </source>
</evidence>
<dbReference type="Gene3D" id="1.20.1280.50">
    <property type="match status" value="1"/>
</dbReference>
<comment type="caution">
    <text evidence="2">The sequence shown here is derived from an EMBL/GenBank/DDBJ whole genome shotgun (WGS) entry which is preliminary data.</text>
</comment>
<dbReference type="EMBL" id="JAMRDG010000001">
    <property type="protein sequence ID" value="KAJ3703222.1"/>
    <property type="molecule type" value="Genomic_DNA"/>
</dbReference>
<dbReference type="SUPFAM" id="SSF50965">
    <property type="entry name" value="Galactose oxidase, central domain"/>
    <property type="match status" value="1"/>
</dbReference>
<dbReference type="PANTHER" id="PTHR33127">
    <property type="entry name" value="TRANSMEMBRANE PROTEIN"/>
    <property type="match status" value="1"/>
</dbReference>
<dbReference type="Pfam" id="PF03478">
    <property type="entry name" value="Beta-prop_KIB1-4"/>
    <property type="match status" value="2"/>
</dbReference>
<dbReference type="InterPro" id="IPR011043">
    <property type="entry name" value="Gal_Oxase/kelch_b-propeller"/>
</dbReference>
<name>A0AAD5ZSK0_9POAL</name>
<dbReference type="SMART" id="SM00256">
    <property type="entry name" value="FBOX"/>
    <property type="match status" value="1"/>
</dbReference>
<gene>
    <name evidence="2" type="ORF">LUZ61_006927</name>
</gene>
<proteinExistence type="predicted"/>
<dbReference type="Proteomes" id="UP001210211">
    <property type="component" value="Unassembled WGS sequence"/>
</dbReference>
<evidence type="ECO:0000313" key="3">
    <source>
        <dbReference type="Proteomes" id="UP001210211"/>
    </source>
</evidence>
<feature type="domain" description="F-box" evidence="1">
    <location>
        <begin position="128"/>
        <end position="177"/>
    </location>
</feature>
<organism evidence="2 3">
    <name type="scientific">Rhynchospora tenuis</name>
    <dbReference type="NCBI Taxonomy" id="198213"/>
    <lineage>
        <taxon>Eukaryota</taxon>
        <taxon>Viridiplantae</taxon>
        <taxon>Streptophyta</taxon>
        <taxon>Embryophyta</taxon>
        <taxon>Tracheophyta</taxon>
        <taxon>Spermatophyta</taxon>
        <taxon>Magnoliopsida</taxon>
        <taxon>Liliopsida</taxon>
        <taxon>Poales</taxon>
        <taxon>Cyperaceae</taxon>
        <taxon>Cyperoideae</taxon>
        <taxon>Rhynchosporeae</taxon>
        <taxon>Rhynchospora</taxon>
    </lineage>
</organism>
<dbReference type="InterPro" id="IPR036047">
    <property type="entry name" value="F-box-like_dom_sf"/>
</dbReference>
<protein>
    <recommendedName>
        <fullName evidence="1">F-box domain-containing protein</fullName>
    </recommendedName>
</protein>
<dbReference type="AlphaFoldDB" id="A0AAD5ZSK0"/>
<sequence length="472" mass="54356">MEFSSKGCNEMHWRRVQDIGAYAFFLAGNCGMSLPAKLAWGAQGNCIYFPTNCSDGVRFYKFCLDDQTLNFTFLPQTGGGLDRLLWALPTKIMQTVEEDALDSSDATVSKETDSTTIGKDDENKVVVSRQWNELPIELLELLLLRLSFVDCLRLPSVCKGWSKASSSIQKGKVWPWLMHLPNIKYRSYKFFDPFYCKEYTFKNDALNASDHLALRFSKDGWVVVTEGNNRVFILNPSTAQVIKLPCLEKYIFDSISFMSVPTSPDFVVYGFFFQICGEFVEISLWRPGEKEWRVLEFRPSIPFFPSSNNVVLFQGEFYCLGRKGELGVFNPVLECWNVLCKPKPLHFSEPLYGDEYCHLLELNGNLISVFRTDNTKKPICVFKLDQSEIVWEKLEHLGDVTLFVDRRNSIAIPSPEKKYANRIYVPRFESDRDSKKVIFYSMKDKRYHPNMHTSALEEPVACVWMEPNTVFG</sequence>
<dbReference type="PANTHER" id="PTHR33127:SF97">
    <property type="entry name" value="OS08G0448300 PROTEIN"/>
    <property type="match status" value="1"/>
</dbReference>
<dbReference type="Pfam" id="PF00646">
    <property type="entry name" value="F-box"/>
    <property type="match status" value="1"/>
</dbReference>
<keyword evidence="3" id="KW-1185">Reference proteome</keyword>
<accession>A0AAD5ZSK0</accession>
<reference evidence="2 3" key="1">
    <citation type="journal article" date="2022" name="Cell">
        <title>Repeat-based holocentromeres influence genome architecture and karyotype evolution.</title>
        <authorList>
            <person name="Hofstatter P.G."/>
            <person name="Thangavel G."/>
            <person name="Lux T."/>
            <person name="Neumann P."/>
            <person name="Vondrak T."/>
            <person name="Novak P."/>
            <person name="Zhang M."/>
            <person name="Costa L."/>
            <person name="Castellani M."/>
            <person name="Scott A."/>
            <person name="Toegelov H."/>
            <person name="Fuchs J."/>
            <person name="Mata-Sucre Y."/>
            <person name="Dias Y."/>
            <person name="Vanzela A.L.L."/>
            <person name="Huettel B."/>
            <person name="Almeida C.C.S."/>
            <person name="Simkova H."/>
            <person name="Souza G."/>
            <person name="Pedrosa-Harand A."/>
            <person name="Macas J."/>
            <person name="Mayer K.F.X."/>
            <person name="Houben A."/>
            <person name="Marques A."/>
        </authorList>
    </citation>
    <scope>NUCLEOTIDE SEQUENCE [LARGE SCALE GENOMIC DNA]</scope>
    <source>
        <strain evidence="2">RhyTen1mFocal</strain>
    </source>
</reference>
<evidence type="ECO:0000259" key="1">
    <source>
        <dbReference type="PROSITE" id="PS50181"/>
    </source>
</evidence>
<dbReference type="SUPFAM" id="SSF81383">
    <property type="entry name" value="F-box domain"/>
    <property type="match status" value="1"/>
</dbReference>